<dbReference type="Gene3D" id="6.20.50.100">
    <property type="match status" value="1"/>
</dbReference>
<feature type="domain" description="Trimeric autotransporter adhesin YadA-like stalk" evidence="14">
    <location>
        <begin position="782"/>
        <end position="810"/>
    </location>
</feature>
<comment type="similarity">
    <text evidence="3">Belongs to the autotransporter-2 (AT-2) (TC 1.B.40) family.</text>
</comment>
<dbReference type="Pfam" id="PF13018">
    <property type="entry name" value="ESPR"/>
    <property type="match status" value="1"/>
</dbReference>
<feature type="domain" description="Trimeric autotransporter adhesin YadA-like head" evidence="13">
    <location>
        <begin position="358"/>
        <end position="384"/>
    </location>
</feature>
<protein>
    <submittedName>
        <fullName evidence="16">YadA-like C-terminal region family protein</fullName>
    </submittedName>
</protein>
<keyword evidence="4" id="KW-0813">Transport</keyword>
<evidence type="ECO:0000259" key="15">
    <source>
        <dbReference type="Pfam" id="PF13018"/>
    </source>
</evidence>
<evidence type="ECO:0000256" key="5">
    <source>
        <dbReference type="ARBA" id="ARBA00022452"/>
    </source>
</evidence>
<keyword evidence="5" id="KW-1134">Transmembrane beta strand</keyword>
<dbReference type="GO" id="GO:0015031">
    <property type="term" value="P:protein transport"/>
    <property type="evidence" value="ECO:0007669"/>
    <property type="project" value="UniProtKB-KW"/>
</dbReference>
<dbReference type="Gene3D" id="2.60.40.4050">
    <property type="match status" value="1"/>
</dbReference>
<feature type="compositionally biased region" description="Basic and acidic residues" evidence="11">
    <location>
        <begin position="42"/>
        <end position="52"/>
    </location>
</feature>
<evidence type="ECO:0000259" key="12">
    <source>
        <dbReference type="Pfam" id="PF03895"/>
    </source>
</evidence>
<dbReference type="InterPro" id="IPR045584">
    <property type="entry name" value="Pilin-like"/>
</dbReference>
<feature type="domain" description="Trimeric autotransporter adhesin YadA-like head" evidence="13">
    <location>
        <begin position="400"/>
        <end position="426"/>
    </location>
</feature>
<dbReference type="InterPro" id="IPR008635">
    <property type="entry name" value="Coiled_stalk_dom"/>
</dbReference>
<dbReference type="Gene3D" id="3.30.1300.30">
    <property type="entry name" value="GSPII I/J protein-like"/>
    <property type="match status" value="1"/>
</dbReference>
<feature type="domain" description="Trimeric autotransporter adhesin YadA-like head" evidence="13">
    <location>
        <begin position="526"/>
        <end position="550"/>
    </location>
</feature>
<dbReference type="InterPro" id="IPR008640">
    <property type="entry name" value="Adhesin_Head_dom"/>
</dbReference>
<dbReference type="Pfam" id="PF05662">
    <property type="entry name" value="YadA_stalk"/>
    <property type="match status" value="6"/>
</dbReference>
<keyword evidence="6" id="KW-0812">Transmembrane</keyword>
<feature type="domain" description="Trimeric autotransporter adhesin YadA-like stalk" evidence="14">
    <location>
        <begin position="910"/>
        <end position="953"/>
    </location>
</feature>
<feature type="domain" description="Trimeric autotransporter adhesin YadA-like head" evidence="13">
    <location>
        <begin position="1335"/>
        <end position="1361"/>
    </location>
</feature>
<dbReference type="SUPFAM" id="SSF101967">
    <property type="entry name" value="Adhesin YadA, collagen-binding domain"/>
    <property type="match status" value="9"/>
</dbReference>
<feature type="domain" description="Trimeric autotransporter adhesin YadA-like head" evidence="13">
    <location>
        <begin position="470"/>
        <end position="496"/>
    </location>
</feature>
<evidence type="ECO:0000259" key="14">
    <source>
        <dbReference type="Pfam" id="PF05662"/>
    </source>
</evidence>
<dbReference type="GO" id="GO:0009279">
    <property type="term" value="C:cell outer membrane"/>
    <property type="evidence" value="ECO:0007669"/>
    <property type="project" value="UniProtKB-SubCell"/>
</dbReference>
<reference evidence="16 17" key="1">
    <citation type="journal article" date="2015" name="BMC Genomics">
        <title>Comparative genomics and metabolic profiling of the genus Lysobacter.</title>
        <authorList>
            <person name="de Bruijn I."/>
            <person name="Cheng X."/>
            <person name="de Jager V."/>
            <person name="Exposito R.G."/>
            <person name="Watrous J."/>
            <person name="Patel N."/>
            <person name="Postma J."/>
            <person name="Dorrestein P.C."/>
            <person name="Kobayashi D."/>
            <person name="Raaijmakers J.M."/>
        </authorList>
    </citation>
    <scope>NUCLEOTIDE SEQUENCE [LARGE SCALE GENOMIC DNA]</scope>
    <source>
        <strain evidence="16 17">76</strain>
    </source>
</reference>
<dbReference type="Pfam" id="PF03895">
    <property type="entry name" value="YadA_anchor"/>
    <property type="match status" value="1"/>
</dbReference>
<name>A0A0S2F5F8_LYSAN</name>
<evidence type="ECO:0000313" key="17">
    <source>
        <dbReference type="Proteomes" id="UP000060787"/>
    </source>
</evidence>
<feature type="domain" description="Trimeric autotransporter adhesin YadA-like head" evidence="13">
    <location>
        <begin position="1308"/>
        <end position="1333"/>
    </location>
</feature>
<keyword evidence="8" id="KW-0653">Protein transport</keyword>
<dbReference type="PATRIC" id="fig|84531.8.peg.606"/>
<keyword evidence="17" id="KW-1185">Reference proteome</keyword>
<evidence type="ECO:0000256" key="3">
    <source>
        <dbReference type="ARBA" id="ARBA00005848"/>
    </source>
</evidence>
<evidence type="ECO:0000256" key="10">
    <source>
        <dbReference type="ARBA" id="ARBA00023237"/>
    </source>
</evidence>
<dbReference type="Pfam" id="PF05658">
    <property type="entry name" value="YadA_head"/>
    <property type="match status" value="15"/>
</dbReference>
<feature type="domain" description="Trimeric autotransporter adhesin YadA-like head" evidence="13">
    <location>
        <begin position="168"/>
        <end position="192"/>
    </location>
</feature>
<evidence type="ECO:0000259" key="13">
    <source>
        <dbReference type="Pfam" id="PF05658"/>
    </source>
</evidence>
<evidence type="ECO:0000256" key="8">
    <source>
        <dbReference type="ARBA" id="ARBA00022927"/>
    </source>
</evidence>
<proteinExistence type="inferred from homology"/>
<evidence type="ECO:0000256" key="4">
    <source>
        <dbReference type="ARBA" id="ARBA00022448"/>
    </source>
</evidence>
<feature type="domain" description="Trimeric autotransporter adhesin YadA-like head" evidence="13">
    <location>
        <begin position="442"/>
        <end position="468"/>
    </location>
</feature>
<evidence type="ECO:0000256" key="7">
    <source>
        <dbReference type="ARBA" id="ARBA00022729"/>
    </source>
</evidence>
<evidence type="ECO:0000256" key="1">
    <source>
        <dbReference type="ARBA" id="ARBA00004241"/>
    </source>
</evidence>
<dbReference type="CDD" id="cd12820">
    <property type="entry name" value="LbR_YadA-like"/>
    <property type="match status" value="3"/>
</dbReference>
<dbReference type="Proteomes" id="UP000060787">
    <property type="component" value="Chromosome"/>
</dbReference>
<dbReference type="InterPro" id="IPR005594">
    <property type="entry name" value="YadA_C"/>
</dbReference>
<keyword evidence="7" id="KW-0732">Signal</keyword>
<dbReference type="GO" id="GO:0009986">
    <property type="term" value="C:cell surface"/>
    <property type="evidence" value="ECO:0007669"/>
    <property type="project" value="UniProtKB-SubCell"/>
</dbReference>
<feature type="domain" description="Trimeric autotransporter adhesin YadA-like head" evidence="13">
    <location>
        <begin position="1140"/>
        <end position="1166"/>
    </location>
</feature>
<feature type="domain" description="Trimeric autotransporter adhesin YadA-like head" evidence="13">
    <location>
        <begin position="596"/>
        <end position="620"/>
    </location>
</feature>
<accession>A0A0S2F5F8</accession>
<feature type="domain" description="Trimeric autotransporter adhesin YadA-like stalk" evidence="14">
    <location>
        <begin position="1392"/>
        <end position="1415"/>
    </location>
</feature>
<feature type="domain" description="Trimeric autotransporter adhesin YadA-like head" evidence="13">
    <location>
        <begin position="228"/>
        <end position="252"/>
    </location>
</feature>
<feature type="domain" description="Trimeric autotransporter adhesin YadA-like head" evidence="13">
    <location>
        <begin position="331"/>
        <end position="354"/>
    </location>
</feature>
<dbReference type="Gene3D" id="2.150.10.10">
    <property type="entry name" value="Serralysin-like metalloprotease, C-terminal"/>
    <property type="match status" value="9"/>
</dbReference>
<feature type="domain" description="Trimeric autotransporter adhesin YadA-like stalk" evidence="14">
    <location>
        <begin position="660"/>
        <end position="696"/>
    </location>
</feature>
<feature type="domain" description="Trimeric autotransporter adhesin YadA-like stalk" evidence="14">
    <location>
        <begin position="1079"/>
        <end position="1103"/>
    </location>
</feature>
<sequence>MAVARRATARASYDAIADSASPVAGLRFVENATASVTRAAPHRHDGFRDASRKTSQATPHHLHPTAHRIGVQLGKRVMNRIYSVVWSRSLNRLVVASELAAPRGQAIGSGNRASYSAATLCAGILAALATMGAVGWSPTAQAQAVDCSGPPYNFYNGTASCMGFNSRASGTGATALGSLATAEVLGGVAVGYTARTTALNSISVGFGAYSTGANSLYLGARTAAGTGALGVGSIAVGTDVTSNADGSIAMGSVSRATGVVAVAFGDHSTAAGLRSVAMGYFANAAVLDTIAQGTGAFAGGQNAVAIGFQSIASNLNSLYLGSRTVAGTGSTGFGAIAIGTDVTASEQYAIAMGRLSAATGVDSAAIGPSASATALSSLALGAQANASAQTAIALGMTAAASGQGSMALGRSTVANNINAVALGASASATGAGASALGTLSSATGGNATAVGVSSTAGGNYAFAAGWGANASADNAIAAGRSALADSADAVAIGTNSTATGGRAVAIGAGNFASGNGAVAIGDPNTATGNGAIAQGLDNTATGNGSVAMGNTNMVGGGGQAVGVAGIAAQGAVGIGFQNTVVGQGSVAIGHTSRALAAGAVAFGDTAVANNARDVALGSGSTTAVAVATPSTTIDGVTYNFAGGAPTSTVSVGTAGNERTLTNVAAGRISGSSTDAINGSQLFATNQAIEAVATTASAGWNLSAQGANASNVAPGEAVDLHNTDGNIVVSKTAADDNVNFDLADAITVDSVSAGNSLLNSNGLTITGGPSITTTGINAGGLVIANVAPGVAATDAVNVSQLTDATTAVRTHYYSVNDNGTIGGNYNNDGAAGINALAAGVGASAATDGATAVGFGASAGAQAGDVALGSGSTTDTVVATTGDSIDGVAYGYAGIAPTSTVSVGAAGAERTITHVAAGRVSSASTDAINGSQLFATNQAVGALGGNLDQLGNSTAASLGGSSVYNPVTHTVTAGLAVGGNTYNNVQDALTQINDSASAGWNIAAGGNGGNIGPGETLTVAAGSNATVAYDDGTGTLTVGVVPDPSFNSVVVGNTTITTNGLTIAGGPSITNVGINAGGITITNVAAGINGTDAVNLDQLNQAVTAGSTHYYSVNDGGIAGGNYANNGATATGAIASGVNASATAVDAVAMGTGATAGDANSVALGAGSTTAAAVGTASATIAGTAYNFAGGAPVGTVSVGGVGAERTLTNVAAGRLSETSTDAVNGSQLHATNQAVNALDGRVTNVEGDIANLSGTINGFDGRITQVEGNVANLTNTVNTFDGRITGVQNGSDGMFQVSQEDAVVKPRPTGTNASAGGDGAVASGNNALAVGNQSTASGSGSTAVGTGATAIHANSVALGTGSATTVGAQRGYNAAYVGSSTSTGEVNMGGRTLTGVAPGIAGTDAVNVSQLNAGVNHAVDQSKAYTDARFEQFDNDVWALRKDFRAGTSSAMAMAGLPQAYLPGKSMLAVAAGGYQGEYGMAVGLSGITENGRWVYKAQASGNTARDWGFSVGAGIQW</sequence>
<dbReference type="KEGG" id="lab:LA76x_0578"/>
<organism evidence="16 17">
    <name type="scientific">Lysobacter antibioticus</name>
    <dbReference type="NCBI Taxonomy" id="84531"/>
    <lineage>
        <taxon>Bacteria</taxon>
        <taxon>Pseudomonadati</taxon>
        <taxon>Pseudomonadota</taxon>
        <taxon>Gammaproteobacteria</taxon>
        <taxon>Lysobacterales</taxon>
        <taxon>Lysobacteraceae</taxon>
        <taxon>Lysobacter</taxon>
    </lineage>
</organism>
<evidence type="ECO:0000256" key="6">
    <source>
        <dbReference type="ARBA" id="ARBA00022692"/>
    </source>
</evidence>
<dbReference type="SUPFAM" id="SSF54523">
    <property type="entry name" value="Pili subunits"/>
    <property type="match status" value="1"/>
</dbReference>
<feature type="domain" description="Trimeric autotransporter adhesin YadA-like head" evidence="13">
    <location>
        <begin position="256"/>
        <end position="282"/>
    </location>
</feature>
<dbReference type="InterPro" id="IPR011049">
    <property type="entry name" value="Serralysin-like_metalloprot_C"/>
</dbReference>
<feature type="domain" description="ESPR" evidence="15">
    <location>
        <begin position="78"/>
        <end position="126"/>
    </location>
</feature>
<feature type="domain" description="Trimeric autotransporter adhesin YadA-like C-terminal membrane anchor" evidence="12">
    <location>
        <begin position="1457"/>
        <end position="1517"/>
    </location>
</feature>
<dbReference type="Gene3D" id="2.20.70.140">
    <property type="match status" value="1"/>
</dbReference>
<feature type="domain" description="Trimeric autotransporter adhesin YadA-like head" evidence="13">
    <location>
        <begin position="498"/>
        <end position="521"/>
    </location>
</feature>
<keyword evidence="10" id="KW-0998">Cell outer membrane</keyword>
<dbReference type="InterPro" id="IPR024973">
    <property type="entry name" value="ESPR"/>
</dbReference>
<dbReference type="Gene3D" id="1.20.1270.70">
    <property type="entry name" value="Designed single chain three-helix bundle"/>
    <property type="match status" value="1"/>
</dbReference>
<dbReference type="STRING" id="84531.LA76x_0578"/>
<feature type="domain" description="Trimeric autotransporter adhesin YadA-like stalk" evidence="14">
    <location>
        <begin position="1206"/>
        <end position="1247"/>
    </location>
</feature>
<comment type="subcellular location">
    <subcellularLocation>
        <location evidence="2">Cell outer membrane</location>
    </subcellularLocation>
    <subcellularLocation>
        <location evidence="1">Cell surface</location>
    </subcellularLocation>
</comment>
<feature type="region of interest" description="Disordered" evidence="11">
    <location>
        <begin position="40"/>
        <end position="60"/>
    </location>
</feature>
<dbReference type="eggNOG" id="COG5295">
    <property type="taxonomic scope" value="Bacteria"/>
</dbReference>
<gene>
    <name evidence="16" type="ORF">LA76x_0578</name>
</gene>
<keyword evidence="9" id="KW-0472">Membrane</keyword>
<evidence type="ECO:0000256" key="9">
    <source>
        <dbReference type="ARBA" id="ARBA00023136"/>
    </source>
</evidence>
<feature type="domain" description="Trimeric autotransporter adhesin YadA-like head" evidence="13">
    <location>
        <begin position="289"/>
        <end position="310"/>
    </location>
</feature>
<evidence type="ECO:0000256" key="2">
    <source>
        <dbReference type="ARBA" id="ARBA00004442"/>
    </source>
</evidence>
<evidence type="ECO:0000256" key="11">
    <source>
        <dbReference type="SAM" id="MobiDB-lite"/>
    </source>
</evidence>
<dbReference type="EMBL" id="CP011129">
    <property type="protein sequence ID" value="ALN78739.1"/>
    <property type="molecule type" value="Genomic_DNA"/>
</dbReference>
<evidence type="ECO:0000313" key="16">
    <source>
        <dbReference type="EMBL" id="ALN78739.1"/>
    </source>
</evidence>